<dbReference type="EC" id="4.2.3.1" evidence="5"/>
<evidence type="ECO:0000313" key="10">
    <source>
        <dbReference type="Proteomes" id="UP000228921"/>
    </source>
</evidence>
<keyword evidence="3 6" id="KW-0663">Pyridoxal phosphate</keyword>
<dbReference type="Pfam" id="PF00291">
    <property type="entry name" value="PALP"/>
    <property type="match status" value="1"/>
</dbReference>
<feature type="domain" description="Response regulatory" evidence="8">
    <location>
        <begin position="440"/>
        <end position="558"/>
    </location>
</feature>
<evidence type="ECO:0000256" key="7">
    <source>
        <dbReference type="PROSITE-ProRule" id="PRU00169"/>
    </source>
</evidence>
<dbReference type="EMBL" id="PGTK01000001">
    <property type="protein sequence ID" value="PJF32079.1"/>
    <property type="molecule type" value="Genomic_DNA"/>
</dbReference>
<dbReference type="InterPro" id="IPR050147">
    <property type="entry name" value="Ser/Thr_Dehydratase"/>
</dbReference>
<evidence type="ECO:0000256" key="1">
    <source>
        <dbReference type="ARBA" id="ARBA00001933"/>
    </source>
</evidence>
<dbReference type="PANTHER" id="PTHR48078:SF6">
    <property type="entry name" value="L-THREONINE DEHYDRATASE CATABOLIC TDCB"/>
    <property type="match status" value="1"/>
</dbReference>
<dbReference type="InterPro" id="IPR004450">
    <property type="entry name" value="Thr_synthase-like"/>
</dbReference>
<name>A0A2M8P3G8_9CHLR</name>
<evidence type="ECO:0000256" key="5">
    <source>
        <dbReference type="NCBIfam" id="TIGR00260"/>
    </source>
</evidence>
<reference evidence="9 10" key="1">
    <citation type="submission" date="2017-11" db="EMBL/GenBank/DDBJ databases">
        <title>Evolution of Phototrophy in the Chloroflexi Phylum Driven by Horizontal Gene Transfer.</title>
        <authorList>
            <person name="Ward L.M."/>
            <person name="Hemp J."/>
            <person name="Shih P.M."/>
            <person name="Mcglynn S.E."/>
            <person name="Fischer W."/>
        </authorList>
    </citation>
    <scope>NUCLEOTIDE SEQUENCE [LARGE SCALE GENOMIC DNA]</scope>
    <source>
        <strain evidence="9">CP2_2F</strain>
    </source>
</reference>
<dbReference type="SUPFAM" id="SSF52172">
    <property type="entry name" value="CheY-like"/>
    <property type="match status" value="1"/>
</dbReference>
<comment type="cofactor">
    <cofactor evidence="1 6">
        <name>pyridoxal 5'-phosphate</name>
        <dbReference type="ChEBI" id="CHEBI:597326"/>
    </cofactor>
</comment>
<keyword evidence="4" id="KW-0456">Lyase</keyword>
<dbReference type="SUPFAM" id="SSF53686">
    <property type="entry name" value="Tryptophan synthase beta subunit-like PLP-dependent enzymes"/>
    <property type="match status" value="1"/>
</dbReference>
<dbReference type="NCBIfam" id="TIGR00260">
    <property type="entry name" value="thrC"/>
    <property type="match status" value="1"/>
</dbReference>
<gene>
    <name evidence="9" type="primary">thrC</name>
    <name evidence="9" type="ORF">CUN51_00170</name>
</gene>
<dbReference type="GO" id="GO:0004794">
    <property type="term" value="F:threonine deaminase activity"/>
    <property type="evidence" value="ECO:0007669"/>
    <property type="project" value="TreeGrafter"/>
</dbReference>
<evidence type="ECO:0000256" key="4">
    <source>
        <dbReference type="ARBA" id="ARBA00023239"/>
    </source>
</evidence>
<dbReference type="GO" id="GO:0006565">
    <property type="term" value="P:L-serine catabolic process"/>
    <property type="evidence" value="ECO:0007669"/>
    <property type="project" value="TreeGrafter"/>
</dbReference>
<feature type="modified residue" description="N6-(pyridoxal phosphate)lysine" evidence="6">
    <location>
        <position position="126"/>
    </location>
</feature>
<keyword evidence="7" id="KW-0597">Phosphoprotein</keyword>
<dbReference type="Gene3D" id="3.40.50.1100">
    <property type="match status" value="2"/>
</dbReference>
<organism evidence="9 10">
    <name type="scientific">Candidatus Thermofonsia Clade 1 bacterium</name>
    <dbReference type="NCBI Taxonomy" id="2364210"/>
    <lineage>
        <taxon>Bacteria</taxon>
        <taxon>Bacillati</taxon>
        <taxon>Chloroflexota</taxon>
        <taxon>Candidatus Thermofontia</taxon>
        <taxon>Candidatus Thermofonsia Clade 1</taxon>
    </lineage>
</organism>
<comment type="similarity">
    <text evidence="2">Belongs to the threonine synthase family.</text>
</comment>
<dbReference type="GO" id="GO:0000160">
    <property type="term" value="P:phosphorelay signal transduction system"/>
    <property type="evidence" value="ECO:0007669"/>
    <property type="project" value="InterPro"/>
</dbReference>
<dbReference type="Pfam" id="PF00072">
    <property type="entry name" value="Response_reg"/>
    <property type="match status" value="1"/>
</dbReference>
<dbReference type="GO" id="GO:0009097">
    <property type="term" value="P:isoleucine biosynthetic process"/>
    <property type="evidence" value="ECO:0007669"/>
    <property type="project" value="TreeGrafter"/>
</dbReference>
<dbReference type="InterPro" id="IPR036052">
    <property type="entry name" value="TrpB-like_PALP_sf"/>
</dbReference>
<dbReference type="PROSITE" id="PS50110">
    <property type="entry name" value="RESPONSE_REGULATORY"/>
    <property type="match status" value="1"/>
</dbReference>
<accession>A0A2M8P3G8</accession>
<dbReference type="SMART" id="SM00448">
    <property type="entry name" value="REC"/>
    <property type="match status" value="1"/>
</dbReference>
<dbReference type="GO" id="GO:0006567">
    <property type="term" value="P:L-threonine catabolic process"/>
    <property type="evidence" value="ECO:0007669"/>
    <property type="project" value="TreeGrafter"/>
</dbReference>
<dbReference type="GO" id="GO:0004795">
    <property type="term" value="F:threonine synthase activity"/>
    <property type="evidence" value="ECO:0007669"/>
    <property type="project" value="UniProtKB-UniRule"/>
</dbReference>
<dbReference type="GO" id="GO:0003941">
    <property type="term" value="F:L-serine ammonia-lyase activity"/>
    <property type="evidence" value="ECO:0007669"/>
    <property type="project" value="TreeGrafter"/>
</dbReference>
<dbReference type="InterPro" id="IPR001926">
    <property type="entry name" value="TrpB-like_PALP"/>
</dbReference>
<evidence type="ECO:0000256" key="2">
    <source>
        <dbReference type="ARBA" id="ARBA00005517"/>
    </source>
</evidence>
<dbReference type="Proteomes" id="UP000228921">
    <property type="component" value="Unassembled WGS sequence"/>
</dbReference>
<dbReference type="AlphaFoldDB" id="A0A2M8P3G8"/>
<evidence type="ECO:0000313" key="9">
    <source>
        <dbReference type="EMBL" id="PJF32079.1"/>
    </source>
</evidence>
<evidence type="ECO:0000256" key="3">
    <source>
        <dbReference type="ARBA" id="ARBA00022898"/>
    </source>
</evidence>
<dbReference type="InterPro" id="IPR001789">
    <property type="entry name" value="Sig_transdc_resp-reg_receiver"/>
</dbReference>
<dbReference type="GO" id="GO:0009088">
    <property type="term" value="P:threonine biosynthetic process"/>
    <property type="evidence" value="ECO:0007669"/>
    <property type="project" value="UniProtKB-UniRule"/>
</dbReference>
<protein>
    <recommendedName>
        <fullName evidence="5">Threonine synthase</fullName>
        <ecNumber evidence="5">4.2.3.1</ecNumber>
    </recommendedName>
</protein>
<evidence type="ECO:0000256" key="6">
    <source>
        <dbReference type="PIRSR" id="PIRSR604450-51"/>
    </source>
</evidence>
<comment type="caution">
    <text evidence="9">The sequence shown here is derived from an EMBL/GenBank/DDBJ whole genome shotgun (WGS) entry which is preliminary data.</text>
</comment>
<evidence type="ECO:0000259" key="8">
    <source>
        <dbReference type="PROSITE" id="PS50110"/>
    </source>
</evidence>
<dbReference type="InterPro" id="IPR011006">
    <property type="entry name" value="CheY-like_superfamily"/>
</dbReference>
<dbReference type="PANTHER" id="PTHR48078">
    <property type="entry name" value="THREONINE DEHYDRATASE, MITOCHONDRIAL-RELATED"/>
    <property type="match status" value="1"/>
</dbReference>
<dbReference type="Gene3D" id="3.40.50.2300">
    <property type="match status" value="1"/>
</dbReference>
<feature type="modified residue" description="4-aspartylphosphate" evidence="7">
    <location>
        <position position="490"/>
    </location>
</feature>
<sequence length="559" mass="60811">MTHTASLRETTLTKSTKRIELQCTYCDWVGSYDSPLNACPKCGENILRARYDLAALRRSGWVDKIMAREAGLWRYHELLPIYDTQNIVTMGEGGTPLLHARNLGMLLGLRNLYIKDERQGPTASFKDRQASVAISVMRERGIREAVVASTGNVAIAYAAFAARAGIKLWAFLTSMVPGEKMREAALYGGEVIKVTGTYDHTKVVANGFAKQRGLYVDRGIKSIAAVESMKTMAFEIAQQLGWRAPDWFIQAVSGGMGPIGVAKGFEELMELGLADKIPALGVIQSAGCAPMVRAFKNGRTVATPVENPQTVIATLSTGDPGRAYEQLNNLIITHGGTMEEATDEEAFNALRLVARTEGLSVEPATAVAFAGLIKLARRGIIKPDQLVIVNCSGHTFPVEKQILGDQFARSVDVSAQSGRISLPAEGLLSALEQMETTARRVVVIEDNTDAGRLIERILKVQGNYEVYLANGGAEGVVMVERVKPDVIITDLMMPDIDGFSVIDALKADPNTAHIPIIVLTAKELTVHERMRLNGQIERLLQKGSFMDEDLLQSIVKALG</sequence>
<proteinExistence type="inferred from homology"/>